<feature type="chain" id="PRO_5014885693" description="Leucine-rich repeat domain-containing protein" evidence="1">
    <location>
        <begin position="32"/>
        <end position="764"/>
    </location>
</feature>
<organism evidence="2 3">
    <name type="scientific">Hoylesella timonensis</name>
    <dbReference type="NCBI Taxonomy" id="386414"/>
    <lineage>
        <taxon>Bacteria</taxon>
        <taxon>Pseudomonadati</taxon>
        <taxon>Bacteroidota</taxon>
        <taxon>Bacteroidia</taxon>
        <taxon>Bacteroidales</taxon>
        <taxon>Prevotellaceae</taxon>
        <taxon>Hoylesella</taxon>
    </lineage>
</organism>
<dbReference type="Pfam" id="PF13306">
    <property type="entry name" value="LRR_5"/>
    <property type="match status" value="2"/>
</dbReference>
<protein>
    <recommendedName>
        <fullName evidence="4">Leucine-rich repeat domain-containing protein</fullName>
    </recommendedName>
</protein>
<reference evidence="2 3" key="1">
    <citation type="submission" date="2017-09" db="EMBL/GenBank/DDBJ databases">
        <title>Bacterial strain isolated from the female urinary microbiota.</title>
        <authorList>
            <person name="Thomas-White K."/>
            <person name="Kumar N."/>
            <person name="Forster S."/>
            <person name="Putonti C."/>
            <person name="Lawley T."/>
            <person name="Wolfe A.J."/>
        </authorList>
    </citation>
    <scope>NUCLEOTIDE SEQUENCE [LARGE SCALE GENOMIC DNA]</scope>
    <source>
        <strain evidence="2 3">UMB0818</strain>
    </source>
</reference>
<dbReference type="EMBL" id="PNGI01000048">
    <property type="protein sequence ID" value="PMC07216.1"/>
    <property type="molecule type" value="Genomic_DNA"/>
</dbReference>
<sequence>MMKENYNNKAKHRSAWFALVLLMITALPITAQNAAKRFQGKGGILWYEVVDATKHTVKVTYENTNAAKPEARQLEFEKDNFNNGTKGGDEGADNTYKGYSGTLNGTITIPETVEDADGTNWTVVAIGTCAFINERGFYVDDNVKNKKKLIRLDFELPSTIEHIEEAAFYQAYACTINFPEGLKTIGRQAFYRSIMGYYYTYRTPKFRRGVSKKSAGKISISGQTAIGPQAFEECSREGATLSCPNIRYLGYQAFKGSGFSMEVPASAKLGEQPTDPEITAMYADLPGVDKESGAEAFAQCKKGVVTLKEGITTIPTGMFENAFKELDKFDIPLSVTTIEERAFANAGIKSFSELSKVTKIGAKAFENGALFGDFVIRDNVEEIGEGAFKGNTNLTGFTLIGSANCTVGAGILEGCPLEYLDLKNVNSTYVKSHLMNLSREANSGTGSAKTLVAGLPVNVIVYLPDVPNISFADDQDVNFVKFDGTCTKLLLEDGVEYEFPHEIKASEVVYDRDISSFASGKNCFTIFLPYAVKLPNGIRAYNLDLQTKRTTDKINEYTGKYIVEEVYMFKSIPDGSKLEANRPYLLRITDGQSHTFQEFKVIDNPVVIAASGNDKDKKFNRLKPKFFTEGKNDPSYVFTGSTEKLQRGDGQNSPINNPWVLGRDKVTGKDLWKRMPGKTGADKLIPPFRGIIMPKSSIAAAKQFVLLTEEDNQTNGINDVTGNTDVQQGAQRIYTIDGRYVGTDFDSLPSGIYIMKGKKTLKTK</sequence>
<evidence type="ECO:0000256" key="1">
    <source>
        <dbReference type="SAM" id="SignalP"/>
    </source>
</evidence>
<dbReference type="InterPro" id="IPR053139">
    <property type="entry name" value="Surface_bspA-like"/>
</dbReference>
<dbReference type="Proteomes" id="UP000235661">
    <property type="component" value="Unassembled WGS sequence"/>
</dbReference>
<feature type="signal peptide" evidence="1">
    <location>
        <begin position="1"/>
        <end position="31"/>
    </location>
</feature>
<accession>A0A2N6Q2Q7</accession>
<evidence type="ECO:0000313" key="3">
    <source>
        <dbReference type="Proteomes" id="UP000235661"/>
    </source>
</evidence>
<name>A0A2N6Q2Q7_9BACT</name>
<evidence type="ECO:0000313" key="2">
    <source>
        <dbReference type="EMBL" id="PMC07216.1"/>
    </source>
</evidence>
<dbReference type="PANTHER" id="PTHR45661">
    <property type="entry name" value="SURFACE ANTIGEN"/>
    <property type="match status" value="1"/>
</dbReference>
<dbReference type="RefSeq" id="WP_052046169.1">
    <property type="nucleotide sequence ID" value="NZ_PNGI01000048.1"/>
</dbReference>
<evidence type="ECO:0008006" key="4">
    <source>
        <dbReference type="Google" id="ProtNLM"/>
    </source>
</evidence>
<dbReference type="PANTHER" id="PTHR45661:SF3">
    <property type="entry name" value="IG-LIKE DOMAIN-CONTAINING PROTEIN"/>
    <property type="match status" value="1"/>
</dbReference>
<dbReference type="InterPro" id="IPR026906">
    <property type="entry name" value="LRR_5"/>
</dbReference>
<keyword evidence="1" id="KW-0732">Signal</keyword>
<dbReference type="Gene3D" id="3.80.10.10">
    <property type="entry name" value="Ribonuclease Inhibitor"/>
    <property type="match status" value="2"/>
</dbReference>
<dbReference type="AlphaFoldDB" id="A0A2N6Q2Q7"/>
<proteinExistence type="predicted"/>
<comment type="caution">
    <text evidence="2">The sequence shown here is derived from an EMBL/GenBank/DDBJ whole genome shotgun (WGS) entry which is preliminary data.</text>
</comment>
<gene>
    <name evidence="2" type="ORF">CJ232_11980</name>
</gene>
<dbReference type="InterPro" id="IPR032675">
    <property type="entry name" value="LRR_dom_sf"/>
</dbReference>